<feature type="domain" description="Aspartate/ornithine carbamoyltransferase carbamoyl-P binding" evidence="6">
    <location>
        <begin position="10"/>
        <end position="152"/>
    </location>
</feature>
<dbReference type="FunFam" id="3.40.50.1370:FF:000008">
    <property type="entry name" value="Ornithine carbamoyltransferase"/>
    <property type="match status" value="1"/>
</dbReference>
<dbReference type="InterPro" id="IPR006130">
    <property type="entry name" value="Asp/Orn_carbamoylTrfase"/>
</dbReference>
<dbReference type="OrthoDB" id="10252326at2759"/>
<dbReference type="Proteomes" id="UP000186594">
    <property type="component" value="Unassembled WGS sequence"/>
</dbReference>
<dbReference type="EMBL" id="LXFE01003037">
    <property type="protein sequence ID" value="OLL22551.1"/>
    <property type="molecule type" value="Genomic_DNA"/>
</dbReference>
<dbReference type="PANTHER" id="PTHR45753:SF3">
    <property type="entry name" value="ORNITHINE TRANSCARBAMYLASE, MITOCHONDRIAL"/>
    <property type="match status" value="1"/>
</dbReference>
<dbReference type="GO" id="GO:0016597">
    <property type="term" value="F:amino acid binding"/>
    <property type="evidence" value="ECO:0007669"/>
    <property type="project" value="InterPro"/>
</dbReference>
<dbReference type="GO" id="GO:0005829">
    <property type="term" value="C:cytosol"/>
    <property type="evidence" value="ECO:0007669"/>
    <property type="project" value="EnsemblFungi"/>
</dbReference>
<dbReference type="InterPro" id="IPR002292">
    <property type="entry name" value="Orn/put_carbamltrans"/>
</dbReference>
<evidence type="ECO:0000259" key="5">
    <source>
        <dbReference type="Pfam" id="PF00185"/>
    </source>
</evidence>
<dbReference type="GO" id="GO:0004585">
    <property type="term" value="F:ornithine carbamoyltransferase activity"/>
    <property type="evidence" value="ECO:0007669"/>
    <property type="project" value="UniProtKB-EC"/>
</dbReference>
<comment type="similarity">
    <text evidence="1">Belongs to the aspartate/ornithine carbamoyltransferase superfamily. OTCase family.</text>
</comment>
<dbReference type="GO" id="GO:0042450">
    <property type="term" value="P:L-arginine biosynthetic process via ornithine"/>
    <property type="evidence" value="ECO:0007669"/>
    <property type="project" value="EnsemblFungi"/>
</dbReference>
<protein>
    <recommendedName>
        <fullName evidence="2">ornithine carbamoyltransferase</fullName>
        <ecNumber evidence="2">2.1.3.3</ecNumber>
    </recommendedName>
</protein>
<dbReference type="NCBIfam" id="TIGR00658">
    <property type="entry name" value="orni_carb_tr"/>
    <property type="match status" value="1"/>
</dbReference>
<comment type="caution">
    <text evidence="7">The sequence shown here is derived from an EMBL/GenBank/DDBJ whole genome shotgun (WGS) entry which is preliminary data.</text>
</comment>
<evidence type="ECO:0000259" key="6">
    <source>
        <dbReference type="Pfam" id="PF02729"/>
    </source>
</evidence>
<dbReference type="PROSITE" id="PS00097">
    <property type="entry name" value="CARBAMOYLTRANSFERASE"/>
    <property type="match status" value="1"/>
</dbReference>
<sequence length="304" mass="33492">MLCKSGYIPRHFLSFADLAPKELNRIISRAIDFKASALDSNVALRLALRGKTVAMLFSKRSTRTRVSTEGAVSFFGGHPMFLGKEDIQLGTNESLHDTSVVISSMTSAIIARVNRHSDIKNLAKFSSVPVINALSDLWHPLQALADIMTMKEHFGDVKGRKLAWIGDANNVLHDLVIACAMSGIHMGVATPVNYPLNPEILKIAQDSAIDSGSKIQVSHDPLIAAAAADVLVTDTWHHSFFPLTRLTTRISMGQEMEKEKRLKEFAGFQVTLELAEKAGASKNWKFMHCLPRKQEEVTDEVSTP</sequence>
<reference evidence="7 8" key="1">
    <citation type="submission" date="2016-04" db="EMBL/GenBank/DDBJ databases">
        <title>Evolutionary innovation and constraint leading to complex multicellularity in the Ascomycota.</title>
        <authorList>
            <person name="Cisse O."/>
            <person name="Nguyen A."/>
            <person name="Hewitt D.A."/>
            <person name="Jedd G."/>
            <person name="Stajich J.E."/>
        </authorList>
    </citation>
    <scope>NUCLEOTIDE SEQUENCE [LARGE SCALE GENOMIC DNA]</scope>
    <source>
        <strain evidence="7 8">DAH-3</strain>
    </source>
</reference>
<dbReference type="Gene3D" id="3.40.50.1370">
    <property type="entry name" value="Aspartate/ornithine carbamoyltransferase"/>
    <property type="match status" value="2"/>
</dbReference>
<dbReference type="PRINTS" id="PR00100">
    <property type="entry name" value="AOTCASE"/>
</dbReference>
<name>A0A1U7LJ49_NEOID</name>
<evidence type="ECO:0000256" key="1">
    <source>
        <dbReference type="ARBA" id="ARBA00007805"/>
    </source>
</evidence>
<dbReference type="SUPFAM" id="SSF53671">
    <property type="entry name" value="Aspartate/ornithine carbamoyltransferase"/>
    <property type="match status" value="1"/>
</dbReference>
<evidence type="ECO:0000256" key="3">
    <source>
        <dbReference type="ARBA" id="ARBA00022679"/>
    </source>
</evidence>
<evidence type="ECO:0000313" key="7">
    <source>
        <dbReference type="EMBL" id="OLL22551.1"/>
    </source>
</evidence>
<dbReference type="Pfam" id="PF02729">
    <property type="entry name" value="OTCace_N"/>
    <property type="match status" value="1"/>
</dbReference>
<dbReference type="STRING" id="1198029.A0A1U7LJ49"/>
<dbReference type="AlphaFoldDB" id="A0A1U7LJ49"/>
<evidence type="ECO:0000313" key="8">
    <source>
        <dbReference type="Proteomes" id="UP000186594"/>
    </source>
</evidence>
<keyword evidence="8" id="KW-1185">Reference proteome</keyword>
<dbReference type="GO" id="GO:0019240">
    <property type="term" value="P:citrulline biosynthetic process"/>
    <property type="evidence" value="ECO:0007669"/>
    <property type="project" value="TreeGrafter"/>
</dbReference>
<dbReference type="InterPro" id="IPR036901">
    <property type="entry name" value="Asp/Orn_carbamoylTrfase_sf"/>
</dbReference>
<evidence type="ECO:0000256" key="2">
    <source>
        <dbReference type="ARBA" id="ARBA00013007"/>
    </source>
</evidence>
<gene>
    <name evidence="7" type="ORF">NEOLI_000754</name>
</gene>
<proteinExistence type="inferred from homology"/>
<dbReference type="GO" id="GO:1903269">
    <property type="term" value="C:ornithine carbamoyltransferase inhibitor complex"/>
    <property type="evidence" value="ECO:0007669"/>
    <property type="project" value="EnsemblFungi"/>
</dbReference>
<dbReference type="PANTHER" id="PTHR45753">
    <property type="entry name" value="ORNITHINE CARBAMOYLTRANSFERASE, MITOCHONDRIAL"/>
    <property type="match status" value="1"/>
</dbReference>
<dbReference type="EC" id="2.1.3.3" evidence="2"/>
<dbReference type="PRINTS" id="PR00102">
    <property type="entry name" value="OTCASE"/>
</dbReference>
<dbReference type="InterPro" id="IPR006132">
    <property type="entry name" value="Asp/Orn_carbamoyltranf_P-bd"/>
</dbReference>
<evidence type="ECO:0000256" key="4">
    <source>
        <dbReference type="RuleBase" id="RU003634"/>
    </source>
</evidence>
<dbReference type="InterPro" id="IPR006131">
    <property type="entry name" value="Asp_carbamoyltransf_Asp/Orn-bd"/>
</dbReference>
<dbReference type="OMA" id="VATDVWV"/>
<keyword evidence="3 4" id="KW-0808">Transferase</keyword>
<accession>A0A1U7LJ49</accession>
<feature type="domain" description="Aspartate/ornithine carbamoyltransferase Asp/Orn-binding" evidence="5">
    <location>
        <begin position="158"/>
        <end position="301"/>
    </location>
</feature>
<dbReference type="GO" id="GO:0005739">
    <property type="term" value="C:mitochondrion"/>
    <property type="evidence" value="ECO:0007669"/>
    <property type="project" value="EnsemblFungi"/>
</dbReference>
<organism evidence="7 8">
    <name type="scientific">Neolecta irregularis (strain DAH-3)</name>
    <dbReference type="NCBI Taxonomy" id="1198029"/>
    <lineage>
        <taxon>Eukaryota</taxon>
        <taxon>Fungi</taxon>
        <taxon>Dikarya</taxon>
        <taxon>Ascomycota</taxon>
        <taxon>Taphrinomycotina</taxon>
        <taxon>Neolectales</taxon>
        <taxon>Neolectaceae</taxon>
        <taxon>Neolecta</taxon>
    </lineage>
</organism>
<dbReference type="Pfam" id="PF00185">
    <property type="entry name" value="OTCace"/>
    <property type="match status" value="1"/>
</dbReference>